<feature type="coiled-coil region" evidence="1">
    <location>
        <begin position="231"/>
        <end position="272"/>
    </location>
</feature>
<accession>A0AAD8GXD0</accession>
<reference evidence="3" key="2">
    <citation type="submission" date="2023-05" db="EMBL/GenBank/DDBJ databases">
        <authorList>
            <person name="Schelkunov M.I."/>
        </authorList>
    </citation>
    <scope>NUCLEOTIDE SEQUENCE</scope>
    <source>
        <strain evidence="3">Hsosn_3</strain>
        <tissue evidence="3">Leaf</tissue>
    </source>
</reference>
<dbReference type="EMBL" id="JAUIZM010000011">
    <property type="protein sequence ID" value="KAK1356409.1"/>
    <property type="molecule type" value="Genomic_DNA"/>
</dbReference>
<sequence>MDVPPETDSYLRQSIDFSLGLPVSTATLQTKLRVSEESHRRIHQQYLHLLAKFNAKDQQIQRIRAESTMNAQAVKKFVEENQKLAMECSNLLSQCKKWERECALYERDRDALMDFGNEADERAKQAESRVHDLEAELKTLSEELRRLSEDLQFYRHQCERTVVDTSLEATAVENSLVESLLTSLIGKDDVSSKSCAFLEANSESEVCQRLLKMRNSLRPSTQNVLALLSEIKSLHSDKEHLRINLHRAEEEVKVLFEENDILDRENKRLMRKVLKEGQNSDSSGKHTGTGSAKGSKRKSSPKMSSSVMKKIDLSDSDSTRQPLYPLQTENVIPTSSELYPLQTDKVIPTSPEFT</sequence>
<proteinExistence type="predicted"/>
<keyword evidence="1" id="KW-0175">Coiled coil</keyword>
<dbReference type="AlphaFoldDB" id="A0AAD8GXD0"/>
<organism evidence="3 4">
    <name type="scientific">Heracleum sosnowskyi</name>
    <dbReference type="NCBI Taxonomy" id="360622"/>
    <lineage>
        <taxon>Eukaryota</taxon>
        <taxon>Viridiplantae</taxon>
        <taxon>Streptophyta</taxon>
        <taxon>Embryophyta</taxon>
        <taxon>Tracheophyta</taxon>
        <taxon>Spermatophyta</taxon>
        <taxon>Magnoliopsida</taxon>
        <taxon>eudicotyledons</taxon>
        <taxon>Gunneridae</taxon>
        <taxon>Pentapetalae</taxon>
        <taxon>asterids</taxon>
        <taxon>campanulids</taxon>
        <taxon>Apiales</taxon>
        <taxon>Apiaceae</taxon>
        <taxon>Apioideae</taxon>
        <taxon>apioid superclade</taxon>
        <taxon>Tordylieae</taxon>
        <taxon>Tordyliinae</taxon>
        <taxon>Heracleum</taxon>
    </lineage>
</organism>
<reference evidence="3" key="1">
    <citation type="submission" date="2023-02" db="EMBL/GenBank/DDBJ databases">
        <title>Genome of toxic invasive species Heracleum sosnowskyi carries increased number of genes despite the absence of recent whole-genome duplications.</title>
        <authorList>
            <person name="Schelkunov M."/>
            <person name="Shtratnikova V."/>
            <person name="Makarenko M."/>
            <person name="Klepikova A."/>
            <person name="Omelchenko D."/>
            <person name="Novikova G."/>
            <person name="Obukhova E."/>
            <person name="Bogdanov V."/>
            <person name="Penin A."/>
            <person name="Logacheva M."/>
        </authorList>
    </citation>
    <scope>NUCLEOTIDE SEQUENCE</scope>
    <source>
        <strain evidence="3">Hsosn_3</strain>
        <tissue evidence="3">Leaf</tissue>
    </source>
</reference>
<keyword evidence="4" id="KW-1185">Reference proteome</keyword>
<feature type="compositionally biased region" description="Polar residues" evidence="2">
    <location>
        <begin position="327"/>
        <end position="337"/>
    </location>
</feature>
<feature type="region of interest" description="Disordered" evidence="2">
    <location>
        <begin position="274"/>
        <end position="354"/>
    </location>
</feature>
<name>A0AAD8GXD0_9APIA</name>
<feature type="compositionally biased region" description="Polar residues" evidence="2">
    <location>
        <begin position="277"/>
        <end position="292"/>
    </location>
</feature>
<evidence type="ECO:0000313" key="3">
    <source>
        <dbReference type="EMBL" id="KAK1356409.1"/>
    </source>
</evidence>
<comment type="caution">
    <text evidence="3">The sequence shown here is derived from an EMBL/GenBank/DDBJ whole genome shotgun (WGS) entry which is preliminary data.</text>
</comment>
<gene>
    <name evidence="3" type="ORF">POM88_049665</name>
</gene>
<evidence type="ECO:0000256" key="2">
    <source>
        <dbReference type="SAM" id="MobiDB-lite"/>
    </source>
</evidence>
<dbReference type="Proteomes" id="UP001237642">
    <property type="component" value="Unassembled WGS sequence"/>
</dbReference>
<dbReference type="PANTHER" id="PTHR35689:SF1">
    <property type="entry name" value="EARLY ENDOSOME ANTIGEN"/>
    <property type="match status" value="1"/>
</dbReference>
<protein>
    <submittedName>
        <fullName evidence="3">Spindle pole body component 110</fullName>
    </submittedName>
</protein>
<evidence type="ECO:0000256" key="1">
    <source>
        <dbReference type="SAM" id="Coils"/>
    </source>
</evidence>
<feature type="coiled-coil region" evidence="1">
    <location>
        <begin position="81"/>
        <end position="157"/>
    </location>
</feature>
<dbReference type="PANTHER" id="PTHR35689">
    <property type="entry name" value="EARLY ENDOSOME ANTIGEN"/>
    <property type="match status" value="1"/>
</dbReference>
<evidence type="ECO:0000313" key="4">
    <source>
        <dbReference type="Proteomes" id="UP001237642"/>
    </source>
</evidence>